<reference evidence="2 3" key="1">
    <citation type="journal article" date="2019" name="Nat. Ecol. Evol.">
        <title>Megaphylogeny resolves global patterns of mushroom evolution.</title>
        <authorList>
            <person name="Varga T."/>
            <person name="Krizsan K."/>
            <person name="Foldi C."/>
            <person name="Dima B."/>
            <person name="Sanchez-Garcia M."/>
            <person name="Sanchez-Ramirez S."/>
            <person name="Szollosi G.J."/>
            <person name="Szarkandi J.G."/>
            <person name="Papp V."/>
            <person name="Albert L."/>
            <person name="Andreopoulos W."/>
            <person name="Angelini C."/>
            <person name="Antonin V."/>
            <person name="Barry K.W."/>
            <person name="Bougher N.L."/>
            <person name="Buchanan P."/>
            <person name="Buyck B."/>
            <person name="Bense V."/>
            <person name="Catcheside P."/>
            <person name="Chovatia M."/>
            <person name="Cooper J."/>
            <person name="Damon W."/>
            <person name="Desjardin D."/>
            <person name="Finy P."/>
            <person name="Geml J."/>
            <person name="Haridas S."/>
            <person name="Hughes K."/>
            <person name="Justo A."/>
            <person name="Karasinski D."/>
            <person name="Kautmanova I."/>
            <person name="Kiss B."/>
            <person name="Kocsube S."/>
            <person name="Kotiranta H."/>
            <person name="LaButti K.M."/>
            <person name="Lechner B.E."/>
            <person name="Liimatainen K."/>
            <person name="Lipzen A."/>
            <person name="Lukacs Z."/>
            <person name="Mihaltcheva S."/>
            <person name="Morgado L.N."/>
            <person name="Niskanen T."/>
            <person name="Noordeloos M.E."/>
            <person name="Ohm R.A."/>
            <person name="Ortiz-Santana B."/>
            <person name="Ovrebo C."/>
            <person name="Racz N."/>
            <person name="Riley R."/>
            <person name="Savchenko A."/>
            <person name="Shiryaev A."/>
            <person name="Soop K."/>
            <person name="Spirin V."/>
            <person name="Szebenyi C."/>
            <person name="Tomsovsky M."/>
            <person name="Tulloss R.E."/>
            <person name="Uehling J."/>
            <person name="Grigoriev I.V."/>
            <person name="Vagvolgyi C."/>
            <person name="Papp T."/>
            <person name="Martin F.M."/>
            <person name="Miettinen O."/>
            <person name="Hibbett D.S."/>
            <person name="Nagy L.G."/>
        </authorList>
    </citation>
    <scope>NUCLEOTIDE SEQUENCE [LARGE SCALE GENOMIC DNA]</scope>
    <source>
        <strain evidence="2 3">CBS 962.96</strain>
    </source>
</reference>
<proteinExistence type="predicted"/>
<dbReference type="OrthoDB" id="2821498at2759"/>
<dbReference type="EMBL" id="ML179177">
    <property type="protein sequence ID" value="THU96438.1"/>
    <property type="molecule type" value="Genomic_DNA"/>
</dbReference>
<evidence type="ECO:0000313" key="3">
    <source>
        <dbReference type="Proteomes" id="UP000297245"/>
    </source>
</evidence>
<evidence type="ECO:0000313" key="2">
    <source>
        <dbReference type="EMBL" id="THU96438.1"/>
    </source>
</evidence>
<protein>
    <submittedName>
        <fullName evidence="2">Uncharacterized protein</fullName>
    </submittedName>
</protein>
<feature type="region of interest" description="Disordered" evidence="1">
    <location>
        <begin position="90"/>
        <end position="111"/>
    </location>
</feature>
<name>A0A4S8M3Z2_DENBC</name>
<dbReference type="AlphaFoldDB" id="A0A4S8M3Z2"/>
<dbReference type="Proteomes" id="UP000297245">
    <property type="component" value="Unassembled WGS sequence"/>
</dbReference>
<organism evidence="2 3">
    <name type="scientific">Dendrothele bispora (strain CBS 962.96)</name>
    <dbReference type="NCBI Taxonomy" id="1314807"/>
    <lineage>
        <taxon>Eukaryota</taxon>
        <taxon>Fungi</taxon>
        <taxon>Dikarya</taxon>
        <taxon>Basidiomycota</taxon>
        <taxon>Agaricomycotina</taxon>
        <taxon>Agaricomycetes</taxon>
        <taxon>Agaricomycetidae</taxon>
        <taxon>Agaricales</taxon>
        <taxon>Agaricales incertae sedis</taxon>
        <taxon>Dendrothele</taxon>
    </lineage>
</organism>
<gene>
    <name evidence="2" type="ORF">K435DRAFT_664478</name>
</gene>
<keyword evidence="3" id="KW-1185">Reference proteome</keyword>
<evidence type="ECO:0000256" key="1">
    <source>
        <dbReference type="SAM" id="MobiDB-lite"/>
    </source>
</evidence>
<sequence>MVQALRRKGDKEGEVMWQYVLNCLGRLRHEGMSDEEDAVETTLSEGRETRIQVRHVTELSWRHPSFRRLFEMVDRTREVEDTIFSRQGRPPIKRIRVDANPAKQRSPPTGLPTSFFEPGHLQELAKYPYQIDDLKLSKKDFPLHEVPDLPDF</sequence>
<accession>A0A4S8M3Z2</accession>